<dbReference type="Proteomes" id="UP000585836">
    <property type="component" value="Unassembled WGS sequence"/>
</dbReference>
<name>A0A7W9PW85_9ACTN</name>
<sequence length="647" mass="69569">MTLPAPHLDDRRFQDIVDEAKRRIALRCPDWTAHNVSDPGVALIELFAWMTEMILYRLNQVPDRLYVKFLELVGVSLYSAAPARTDLLFELAGPAKDTIVVRKGTRVGTERDQTGDQVVFMTEADLRIVPPELVACRTRGGGSDEDRTAALGSGAEIAVFPAVTEGDALYLGFRQGLAGNLVRLDVTVADAHGAGIDPDRPPRVWQSWDGEAWRDARVLADTSGGFNSTGQVNLLLHVAHEQLAVGGVTAYWLRCVLRGTEGQPAYQTSPLLQALTVSSQGGVVKAHHAESAPAELLGTSTGRPGQNFVVRRAPVLPRTPDEKVRVISGRSDGTAQTWYEVRDFTGAGEEDRVFTWSGATGEIRFGPRVTAKTGETRQYGAIPPENAQITVTGYRYGGGSRGNVGADKLTVLLTSVPQVGSVRNLDPATGGVDAETVDNAKLRGPLGLRGGQRAVTAGDFERLTLEGAPGVARARCLPPDRAGEPVRLLVVPKVFDSPRSLNIDQLEPGPDVCEDIRRHLDGRRLLTTQVRIKAPFYQGISVKAVVRAAATVQPDWLRSAAEEELYRFINPVSGGPDGGGWPFDQGLSIGDIYAVLRAVPGVGSVGSVEMLKTDLWGERAPVNAGQEAQLPPGALFMSDLHEVVVSQ</sequence>
<dbReference type="AlphaFoldDB" id="A0A7W9PW85"/>
<protein>
    <submittedName>
        <fullName evidence="1">Putative phage baseplate assembly protein</fullName>
    </submittedName>
</protein>
<reference evidence="1 2" key="1">
    <citation type="submission" date="2020-08" db="EMBL/GenBank/DDBJ databases">
        <title>Genomic Encyclopedia of Type Strains, Phase III (KMG-III): the genomes of soil and plant-associated and newly described type strains.</title>
        <authorList>
            <person name="Whitman W."/>
        </authorList>
    </citation>
    <scope>NUCLEOTIDE SEQUENCE [LARGE SCALE GENOMIC DNA]</scope>
    <source>
        <strain evidence="1 2">CECT 3313</strain>
    </source>
</reference>
<gene>
    <name evidence="1" type="ORF">FHS34_003736</name>
</gene>
<dbReference type="EMBL" id="JACHJK010000006">
    <property type="protein sequence ID" value="MBB5928267.1"/>
    <property type="molecule type" value="Genomic_DNA"/>
</dbReference>
<comment type="caution">
    <text evidence="1">The sequence shown here is derived from an EMBL/GenBank/DDBJ whole genome shotgun (WGS) entry which is preliminary data.</text>
</comment>
<dbReference type="NCBIfam" id="TIGR02243">
    <property type="entry name" value="putative baseplate assembly protein"/>
    <property type="match status" value="1"/>
</dbReference>
<evidence type="ECO:0000313" key="1">
    <source>
        <dbReference type="EMBL" id="MBB5928267.1"/>
    </source>
</evidence>
<evidence type="ECO:0000313" key="2">
    <source>
        <dbReference type="Proteomes" id="UP000585836"/>
    </source>
</evidence>
<accession>A0A7W9PW85</accession>
<keyword evidence="2" id="KW-1185">Reference proteome</keyword>
<dbReference type="RefSeq" id="WP_184966645.1">
    <property type="nucleotide sequence ID" value="NZ_JACHJK010000006.1"/>
</dbReference>
<dbReference type="InterPro" id="IPR011749">
    <property type="entry name" value="CHP02243"/>
</dbReference>
<organism evidence="1 2">
    <name type="scientific">Streptomyces echinatus</name>
    <dbReference type="NCBI Taxonomy" id="67293"/>
    <lineage>
        <taxon>Bacteria</taxon>
        <taxon>Bacillati</taxon>
        <taxon>Actinomycetota</taxon>
        <taxon>Actinomycetes</taxon>
        <taxon>Kitasatosporales</taxon>
        <taxon>Streptomycetaceae</taxon>
        <taxon>Streptomyces</taxon>
    </lineage>
</organism>
<proteinExistence type="predicted"/>